<sequence length="180" mass="19468">MDELATTGPRQVLLIGGGAGVGKSTVAWEVSVLLRARDVAHCVIEGDVLDQVHPAPADDPARSRVTERNLAALWSNYTDLGHHRLVYTNTVSILEVPMFRRALGPGPLRFTLVLLTAGEDVVRERLTRRETGSQLEPHIERSRRMAAHLEATAPEGTVRVATDGLGVAQVAERVVAAAAW</sequence>
<gene>
    <name evidence="1" type="ORF">HNR10_002878</name>
</gene>
<dbReference type="AlphaFoldDB" id="A0A7Z0JAP2"/>
<dbReference type="Gene3D" id="3.40.50.300">
    <property type="entry name" value="P-loop containing nucleotide triphosphate hydrolases"/>
    <property type="match status" value="1"/>
</dbReference>
<dbReference type="Proteomes" id="UP000572051">
    <property type="component" value="Unassembled WGS sequence"/>
</dbReference>
<comment type="caution">
    <text evidence="1">The sequence shown here is derived from an EMBL/GenBank/DDBJ whole genome shotgun (WGS) entry which is preliminary data.</text>
</comment>
<dbReference type="GO" id="GO:0016301">
    <property type="term" value="F:kinase activity"/>
    <property type="evidence" value="ECO:0007669"/>
    <property type="project" value="UniProtKB-KW"/>
</dbReference>
<evidence type="ECO:0000313" key="2">
    <source>
        <dbReference type="Proteomes" id="UP000572051"/>
    </source>
</evidence>
<accession>A0A7Z0JAP2</accession>
<evidence type="ECO:0000313" key="1">
    <source>
        <dbReference type="EMBL" id="NYJ34997.1"/>
    </source>
</evidence>
<dbReference type="SUPFAM" id="SSF52540">
    <property type="entry name" value="P-loop containing nucleoside triphosphate hydrolases"/>
    <property type="match status" value="1"/>
</dbReference>
<dbReference type="EMBL" id="JACCFS010000001">
    <property type="protein sequence ID" value="NYJ34997.1"/>
    <property type="molecule type" value="Genomic_DNA"/>
</dbReference>
<keyword evidence="1" id="KW-0418">Kinase</keyword>
<keyword evidence="1" id="KW-0808">Transferase</keyword>
<dbReference type="InterPro" id="IPR027417">
    <property type="entry name" value="P-loop_NTPase"/>
</dbReference>
<proteinExistence type="predicted"/>
<keyword evidence="2" id="KW-1185">Reference proteome</keyword>
<name>A0A7Z0JAP2_9ACTN</name>
<dbReference type="RefSeq" id="WP_179823914.1">
    <property type="nucleotide sequence ID" value="NZ_JACCFS010000001.1"/>
</dbReference>
<protein>
    <submittedName>
        <fullName evidence="1">Putative kinase</fullName>
    </submittedName>
</protein>
<organism evidence="1 2">
    <name type="scientific">Nocardiopsis aegyptia</name>
    <dbReference type="NCBI Taxonomy" id="220378"/>
    <lineage>
        <taxon>Bacteria</taxon>
        <taxon>Bacillati</taxon>
        <taxon>Actinomycetota</taxon>
        <taxon>Actinomycetes</taxon>
        <taxon>Streptosporangiales</taxon>
        <taxon>Nocardiopsidaceae</taxon>
        <taxon>Nocardiopsis</taxon>
    </lineage>
</organism>
<reference evidence="1 2" key="1">
    <citation type="submission" date="2020-07" db="EMBL/GenBank/DDBJ databases">
        <title>Sequencing the genomes of 1000 actinobacteria strains.</title>
        <authorList>
            <person name="Klenk H.-P."/>
        </authorList>
    </citation>
    <scope>NUCLEOTIDE SEQUENCE [LARGE SCALE GENOMIC DNA]</scope>
    <source>
        <strain evidence="1 2">DSM 44442</strain>
    </source>
</reference>